<reference evidence="2" key="2">
    <citation type="journal article" date="2014" name="ISME J.">
        <title>Microbial stratification in low pH oxic and suboxic macroscopic growths along an acid mine drainage.</title>
        <authorList>
            <person name="Mendez-Garcia C."/>
            <person name="Mesa V."/>
            <person name="Sprenger R.R."/>
            <person name="Richter M."/>
            <person name="Diez M.S."/>
            <person name="Solano J."/>
            <person name="Bargiela R."/>
            <person name="Golyshina O.V."/>
            <person name="Manteca A."/>
            <person name="Ramos J.L."/>
            <person name="Gallego J.R."/>
            <person name="Llorente I."/>
            <person name="Martins Dos Santos V.A."/>
            <person name="Jensen O.N."/>
            <person name="Pelaez A.I."/>
            <person name="Sanchez J."/>
            <person name="Ferrer M."/>
        </authorList>
    </citation>
    <scope>NUCLEOTIDE SEQUENCE</scope>
</reference>
<keyword evidence="2" id="KW-0560">Oxidoreductase</keyword>
<dbReference type="Gene3D" id="3.30.9.10">
    <property type="entry name" value="D-Amino Acid Oxidase, subunit A, domain 2"/>
    <property type="match status" value="1"/>
</dbReference>
<proteinExistence type="predicted"/>
<gene>
    <name evidence="2" type="ORF">B1A_11224</name>
</gene>
<organism evidence="2">
    <name type="scientific">mine drainage metagenome</name>
    <dbReference type="NCBI Taxonomy" id="410659"/>
    <lineage>
        <taxon>unclassified sequences</taxon>
        <taxon>metagenomes</taxon>
        <taxon>ecological metagenomes</taxon>
    </lineage>
</organism>
<comment type="caution">
    <text evidence="2">The sequence shown here is derived from an EMBL/GenBank/DDBJ whole genome shotgun (WGS) entry which is preliminary data.</text>
</comment>
<dbReference type="GO" id="GO:0008445">
    <property type="term" value="F:D-aspartate oxidase activity"/>
    <property type="evidence" value="ECO:0007669"/>
    <property type="project" value="UniProtKB-EC"/>
</dbReference>
<feature type="domain" description="FAD dependent oxidoreductase" evidence="1">
    <location>
        <begin position="15"/>
        <end position="239"/>
    </location>
</feature>
<accession>T1A928</accession>
<dbReference type="InterPro" id="IPR006076">
    <property type="entry name" value="FAD-dep_OxRdtase"/>
</dbReference>
<feature type="non-terminal residue" evidence="2">
    <location>
        <position position="242"/>
    </location>
</feature>
<evidence type="ECO:0000259" key="1">
    <source>
        <dbReference type="Pfam" id="PF01266"/>
    </source>
</evidence>
<protein>
    <submittedName>
        <fullName evidence="2">Secreted protein containing FAD dependent oxidoreductase domain protein</fullName>
        <ecNumber evidence="2">1.4.3.1</ecNumber>
    </submittedName>
</protein>
<dbReference type="Pfam" id="PF01266">
    <property type="entry name" value="DAO"/>
    <property type="match status" value="1"/>
</dbReference>
<dbReference type="InterPro" id="IPR036188">
    <property type="entry name" value="FAD/NAD-bd_sf"/>
</dbReference>
<dbReference type="EC" id="1.4.3.1" evidence="2"/>
<sequence>MRRWVALAPWLARFIQAAFHQSRNTPALAALVAPAANALEVALREIARPELLVRHGHYVLWRGRHAAERAAHTAAGAQALGVRTGPAPRELLQAVCARGGTGEAAGLHYPDSGHVIDPRQLAAALAGAAFQAGAEFRQAEVQELTPLGARIGVRAEGRVVPAAAAVVCAGVQSQPLLARFGVPAPLTAERGYHLEMPDAPPLIDAPVLHANHNIIVTPMQGRLRATSYLEFERHGAAPDPRK</sequence>
<dbReference type="Gene3D" id="3.50.50.60">
    <property type="entry name" value="FAD/NAD(P)-binding domain"/>
    <property type="match status" value="1"/>
</dbReference>
<evidence type="ECO:0000313" key="2">
    <source>
        <dbReference type="EMBL" id="EQD57141.1"/>
    </source>
</evidence>
<dbReference type="EMBL" id="AUZX01008014">
    <property type="protein sequence ID" value="EQD57141.1"/>
    <property type="molecule type" value="Genomic_DNA"/>
</dbReference>
<name>T1A928_9ZZZZ</name>
<dbReference type="AlphaFoldDB" id="T1A928"/>
<dbReference type="SUPFAM" id="SSF51905">
    <property type="entry name" value="FAD/NAD(P)-binding domain"/>
    <property type="match status" value="1"/>
</dbReference>
<reference evidence="2" key="1">
    <citation type="submission" date="2013-08" db="EMBL/GenBank/DDBJ databases">
        <authorList>
            <person name="Mendez C."/>
            <person name="Richter M."/>
            <person name="Ferrer M."/>
            <person name="Sanchez J."/>
        </authorList>
    </citation>
    <scope>NUCLEOTIDE SEQUENCE</scope>
</reference>